<protein>
    <submittedName>
        <fullName evidence="3">Uncharacterized conserved protein YndB, AHSA1/START domain</fullName>
    </submittedName>
</protein>
<dbReference type="InterPro" id="IPR023393">
    <property type="entry name" value="START-like_dom_sf"/>
</dbReference>
<dbReference type="Pfam" id="PF08327">
    <property type="entry name" value="AHSA1"/>
    <property type="match status" value="1"/>
</dbReference>
<evidence type="ECO:0000313" key="4">
    <source>
        <dbReference type="Proteomes" id="UP000198867"/>
    </source>
</evidence>
<dbReference type="STRING" id="995034.SAMN05216219_1890"/>
<accession>A0A1I5BI11</accession>
<comment type="similarity">
    <text evidence="1">Belongs to the AHA1 family.</text>
</comment>
<reference evidence="4" key="1">
    <citation type="submission" date="2016-10" db="EMBL/GenBank/DDBJ databases">
        <authorList>
            <person name="Varghese N."/>
            <person name="Submissions S."/>
        </authorList>
    </citation>
    <scope>NUCLEOTIDE SEQUENCE [LARGE SCALE GENOMIC DNA]</scope>
    <source>
        <strain evidence="4">CGMCC 1.11101</strain>
    </source>
</reference>
<dbReference type="Gene3D" id="3.30.530.20">
    <property type="match status" value="1"/>
</dbReference>
<name>A0A1I5BI11_9MICO</name>
<dbReference type="AlphaFoldDB" id="A0A1I5BI11"/>
<proteinExistence type="inferred from homology"/>
<dbReference type="SUPFAM" id="SSF55961">
    <property type="entry name" value="Bet v1-like"/>
    <property type="match status" value="1"/>
</dbReference>
<evidence type="ECO:0000256" key="1">
    <source>
        <dbReference type="ARBA" id="ARBA00006817"/>
    </source>
</evidence>
<dbReference type="EMBL" id="FOVM01000005">
    <property type="protein sequence ID" value="SFN74199.1"/>
    <property type="molecule type" value="Genomic_DNA"/>
</dbReference>
<organism evidence="3 4">
    <name type="scientific">Mycetocola miduiensis</name>
    <dbReference type="NCBI Taxonomy" id="995034"/>
    <lineage>
        <taxon>Bacteria</taxon>
        <taxon>Bacillati</taxon>
        <taxon>Actinomycetota</taxon>
        <taxon>Actinomycetes</taxon>
        <taxon>Micrococcales</taxon>
        <taxon>Microbacteriaceae</taxon>
        <taxon>Mycetocola</taxon>
    </lineage>
</organism>
<evidence type="ECO:0000259" key="2">
    <source>
        <dbReference type="Pfam" id="PF08327"/>
    </source>
</evidence>
<feature type="domain" description="Activator of Hsp90 ATPase homologue 1/2-like C-terminal" evidence="2">
    <location>
        <begin position="25"/>
        <end position="139"/>
    </location>
</feature>
<dbReference type="OrthoDB" id="8117292at2"/>
<keyword evidence="4" id="KW-1185">Reference proteome</keyword>
<dbReference type="RefSeq" id="WP_090710831.1">
    <property type="nucleotide sequence ID" value="NZ_FOVM01000005.1"/>
</dbReference>
<gene>
    <name evidence="3" type="ORF">SAMN05216219_1890</name>
</gene>
<dbReference type="InterPro" id="IPR013538">
    <property type="entry name" value="ASHA1/2-like_C"/>
</dbReference>
<dbReference type="Proteomes" id="UP000198867">
    <property type="component" value="Unassembled WGS sequence"/>
</dbReference>
<dbReference type="CDD" id="cd08899">
    <property type="entry name" value="SRPBCC_CalC_Aha1-like_6"/>
    <property type="match status" value="1"/>
</dbReference>
<evidence type="ECO:0000313" key="3">
    <source>
        <dbReference type="EMBL" id="SFN74199.1"/>
    </source>
</evidence>
<sequence>MPQPTGKVTRSGAGTFELELTRTFDAPAADVWASLTDPERTAEWIGPWRGRPGTGSTVELRMSFEEGADWSAVRIDECNPTHLLRVTASGAGQGEEWLLETRLEENDGQTVLTFVHFLDDVATAEMSGPGWEHYLDLLVASRAGVPRPEWDDYFPAQLEYYSEQVRRASAG</sequence>